<gene>
    <name evidence="2" type="ORF">BJX66DRAFT_318578</name>
</gene>
<keyword evidence="3" id="KW-1185">Reference proteome</keyword>
<feature type="region of interest" description="Disordered" evidence="1">
    <location>
        <begin position="36"/>
        <end position="55"/>
    </location>
</feature>
<name>A0ABR4FJI1_9EURO</name>
<feature type="region of interest" description="Disordered" evidence="1">
    <location>
        <begin position="180"/>
        <end position="199"/>
    </location>
</feature>
<organism evidence="2 3">
    <name type="scientific">Aspergillus keveii</name>
    <dbReference type="NCBI Taxonomy" id="714993"/>
    <lineage>
        <taxon>Eukaryota</taxon>
        <taxon>Fungi</taxon>
        <taxon>Dikarya</taxon>
        <taxon>Ascomycota</taxon>
        <taxon>Pezizomycotina</taxon>
        <taxon>Eurotiomycetes</taxon>
        <taxon>Eurotiomycetidae</taxon>
        <taxon>Eurotiales</taxon>
        <taxon>Aspergillaceae</taxon>
        <taxon>Aspergillus</taxon>
        <taxon>Aspergillus subgen. Nidulantes</taxon>
    </lineage>
</organism>
<comment type="caution">
    <text evidence="2">The sequence shown here is derived from an EMBL/GenBank/DDBJ whole genome shotgun (WGS) entry which is preliminary data.</text>
</comment>
<reference evidence="2 3" key="1">
    <citation type="submission" date="2024-07" db="EMBL/GenBank/DDBJ databases">
        <title>Section-level genome sequencing and comparative genomics of Aspergillus sections Usti and Cavernicolus.</title>
        <authorList>
            <consortium name="Lawrence Berkeley National Laboratory"/>
            <person name="Nybo J.L."/>
            <person name="Vesth T.C."/>
            <person name="Theobald S."/>
            <person name="Frisvad J.C."/>
            <person name="Larsen T.O."/>
            <person name="Kjaerboelling I."/>
            <person name="Rothschild-Mancinelli K."/>
            <person name="Lyhne E.K."/>
            <person name="Kogle M.E."/>
            <person name="Barry K."/>
            <person name="Clum A."/>
            <person name="Na H."/>
            <person name="Ledsgaard L."/>
            <person name="Lin J."/>
            <person name="Lipzen A."/>
            <person name="Kuo A."/>
            <person name="Riley R."/>
            <person name="Mondo S."/>
            <person name="Labutti K."/>
            <person name="Haridas S."/>
            <person name="Pangalinan J."/>
            <person name="Salamov A.A."/>
            <person name="Simmons B.A."/>
            <person name="Magnuson J.K."/>
            <person name="Chen J."/>
            <person name="Drula E."/>
            <person name="Henrissat B."/>
            <person name="Wiebenga A."/>
            <person name="Lubbers R.J."/>
            <person name="Gomes A.C."/>
            <person name="Makela M.R."/>
            <person name="Stajich J."/>
            <person name="Grigoriev I.V."/>
            <person name="Mortensen U.H."/>
            <person name="De Vries R.P."/>
            <person name="Baker S.E."/>
            <person name="Andersen M.R."/>
        </authorList>
    </citation>
    <scope>NUCLEOTIDE SEQUENCE [LARGE SCALE GENOMIC DNA]</scope>
    <source>
        <strain evidence="2 3">CBS 209.92</strain>
    </source>
</reference>
<evidence type="ECO:0000313" key="2">
    <source>
        <dbReference type="EMBL" id="KAL2783411.1"/>
    </source>
</evidence>
<dbReference type="Proteomes" id="UP001610563">
    <property type="component" value="Unassembled WGS sequence"/>
</dbReference>
<evidence type="ECO:0000313" key="3">
    <source>
        <dbReference type="Proteomes" id="UP001610563"/>
    </source>
</evidence>
<sequence length="199" mass="22097">MVYACGSAIIGYVFGGPTVLTSSRLRLEALKAREPEEHVIDPAPNASRAEKKSAHAKESTLLPYILSPNEKVREVIFDTERPGHEKHVYTCTPIRRLCAQELFSLFMLQLAATMGKLKGGAIRRKGLRGDEQDVLRWNHPALSRLAEIVEDSQLATSEEEAYMLIIPAFHAYGLLPTRPEGDLEESDSSHSDHNAASFQ</sequence>
<dbReference type="EMBL" id="JBFTWV010000239">
    <property type="protein sequence ID" value="KAL2783411.1"/>
    <property type="molecule type" value="Genomic_DNA"/>
</dbReference>
<evidence type="ECO:0000256" key="1">
    <source>
        <dbReference type="SAM" id="MobiDB-lite"/>
    </source>
</evidence>
<proteinExistence type="predicted"/>
<accession>A0ABR4FJI1</accession>
<protein>
    <submittedName>
        <fullName evidence="2">Uncharacterized protein</fullName>
    </submittedName>
</protein>